<sequence length="301" mass="32040">MTTTRPHDLAGLPAASPRIRRILAPNPSPLTHQGTNSYIIGSGRVAVIDPGPDDPRHLAALLAALDKGERVDAILVTHPHLDHSALAPRLAATTGAPVHAYGSATEGRTPLMERLAQAGLESGGDGLDLGFRPDRRMADNARLSGPDWELSALHTPGHLGSHLCLSAGAVLFSGDHVMGWSSSVVSPPDGDMGAYMASLDRLGAQDWGCFLPGHGDRIDDPATRITDLIRHRRRREAQILDALAAGPADPARLTALLYTDIPANLHPAARRNVLAHLIDLYEKNQVTACDSIHPATAFQRI</sequence>
<dbReference type="EMBL" id="JAAATX020000012">
    <property type="protein sequence ID" value="MBU9699521.1"/>
    <property type="molecule type" value="Genomic_DNA"/>
</dbReference>
<gene>
    <name evidence="2" type="ORF">GU927_016870</name>
</gene>
<dbReference type="PANTHER" id="PTHR23131:SF0">
    <property type="entry name" value="ENDORIBONUCLEASE LACTB2"/>
    <property type="match status" value="1"/>
</dbReference>
<dbReference type="RefSeq" id="WP_161763627.1">
    <property type="nucleotide sequence ID" value="NZ_JAAATX020000012.1"/>
</dbReference>
<keyword evidence="3" id="KW-1185">Reference proteome</keyword>
<dbReference type="InterPro" id="IPR041516">
    <property type="entry name" value="LACTB2_WH"/>
</dbReference>
<protein>
    <submittedName>
        <fullName evidence="2">MBL fold metallo-hydrolase</fullName>
    </submittedName>
</protein>
<dbReference type="SMART" id="SM00849">
    <property type="entry name" value="Lactamase_B"/>
    <property type="match status" value="1"/>
</dbReference>
<comment type="caution">
    <text evidence="2">The sequence shown here is derived from an EMBL/GenBank/DDBJ whole genome shotgun (WGS) entry which is preliminary data.</text>
</comment>
<proteinExistence type="predicted"/>
<dbReference type="Pfam" id="PF00753">
    <property type="entry name" value="Lactamase_B"/>
    <property type="match status" value="1"/>
</dbReference>
<evidence type="ECO:0000259" key="1">
    <source>
        <dbReference type="SMART" id="SM00849"/>
    </source>
</evidence>
<name>A0ABS6J6Z2_9RHOB</name>
<dbReference type="Pfam" id="PF17778">
    <property type="entry name" value="WHD_BLACT"/>
    <property type="match status" value="1"/>
</dbReference>
<evidence type="ECO:0000313" key="2">
    <source>
        <dbReference type="EMBL" id="MBU9699521.1"/>
    </source>
</evidence>
<dbReference type="InterPro" id="IPR036866">
    <property type="entry name" value="RibonucZ/Hydroxyglut_hydro"/>
</dbReference>
<dbReference type="InterPro" id="IPR050662">
    <property type="entry name" value="Sec-metab_biosynth-thioest"/>
</dbReference>
<evidence type="ECO:0000313" key="3">
    <source>
        <dbReference type="Proteomes" id="UP000731907"/>
    </source>
</evidence>
<dbReference type="Gene3D" id="3.60.15.10">
    <property type="entry name" value="Ribonuclease Z/Hydroxyacylglutathione hydrolase-like"/>
    <property type="match status" value="1"/>
</dbReference>
<accession>A0ABS6J6Z2</accession>
<dbReference type="InterPro" id="IPR001279">
    <property type="entry name" value="Metallo-B-lactamas"/>
</dbReference>
<dbReference type="SUPFAM" id="SSF56281">
    <property type="entry name" value="Metallo-hydrolase/oxidoreductase"/>
    <property type="match status" value="1"/>
</dbReference>
<dbReference type="PANTHER" id="PTHR23131">
    <property type="entry name" value="ENDORIBONUCLEASE LACTB2"/>
    <property type="match status" value="1"/>
</dbReference>
<dbReference type="Gene3D" id="1.10.10.10">
    <property type="entry name" value="Winged helix-like DNA-binding domain superfamily/Winged helix DNA-binding domain"/>
    <property type="match status" value="1"/>
</dbReference>
<dbReference type="CDD" id="cd16278">
    <property type="entry name" value="metallo-hydrolase-like_MBL-fold"/>
    <property type="match status" value="1"/>
</dbReference>
<reference evidence="2 3" key="1">
    <citation type="submission" date="2021-06" db="EMBL/GenBank/DDBJ databases">
        <title>Rhodobacteraceae bacterium strain HSP-20.</title>
        <authorList>
            <person name="Chen W.-M."/>
        </authorList>
    </citation>
    <scope>NUCLEOTIDE SEQUENCE [LARGE SCALE GENOMIC DNA]</scope>
    <source>
        <strain evidence="2 3">HSP-20</strain>
    </source>
</reference>
<dbReference type="Proteomes" id="UP000731907">
    <property type="component" value="Unassembled WGS sequence"/>
</dbReference>
<organism evidence="2 3">
    <name type="scientific">Paragemmobacter amnigenus</name>
    <dbReference type="NCBI Taxonomy" id="2852097"/>
    <lineage>
        <taxon>Bacteria</taxon>
        <taxon>Pseudomonadati</taxon>
        <taxon>Pseudomonadota</taxon>
        <taxon>Alphaproteobacteria</taxon>
        <taxon>Rhodobacterales</taxon>
        <taxon>Paracoccaceae</taxon>
        <taxon>Paragemmobacter</taxon>
    </lineage>
</organism>
<dbReference type="InterPro" id="IPR036388">
    <property type="entry name" value="WH-like_DNA-bd_sf"/>
</dbReference>
<feature type="domain" description="Metallo-beta-lactamase" evidence="1">
    <location>
        <begin position="34"/>
        <end position="214"/>
    </location>
</feature>